<dbReference type="EMBL" id="VSIX01000134">
    <property type="protein sequence ID" value="TYB30466.1"/>
    <property type="molecule type" value="Genomic_DNA"/>
</dbReference>
<reference evidence="1" key="1">
    <citation type="submission" date="2019-08" db="EMBL/GenBank/DDBJ databases">
        <title>Genomic characterization of a novel candidate phylum (ARYD3) from a high temperature, high salinity tertiary oil reservoir in north central Oklahoma, USA.</title>
        <authorList>
            <person name="Youssef N.H."/>
            <person name="Yadav A."/>
            <person name="Elshahed M.S."/>
        </authorList>
    </citation>
    <scope>NUCLEOTIDE SEQUENCE [LARGE SCALE GENOMIC DNA]</scope>
    <source>
        <strain evidence="1">ARYD3</strain>
    </source>
</reference>
<gene>
    <name evidence="1" type="ORF">FXF47_09080</name>
</gene>
<protein>
    <submittedName>
        <fullName evidence="1">Uncharacterized protein</fullName>
    </submittedName>
</protein>
<proteinExistence type="predicted"/>
<dbReference type="AlphaFoldDB" id="A0A5D0MBR8"/>
<sequence length="208" mass="24923">MLKNMDIYWIGGSPCSVKSSFAEMIKDEFDFHYYKIDDHLERFMKEGAEKNISILKMFYEMNLDQTWLRDVDIQIEDEFEFYNKTFQFIKKEIKHINTKKPVITEGAALLPTLMDDYDISDNRYVCITSTAEFQLKHFKKRKWISHYLKGCTAPKKAYDNWMKRDIGFAKRVKNMAKKLDKNYFEMNDEIDKNKMYEKIISIFGLKGN</sequence>
<keyword evidence="2" id="KW-1185">Reference proteome</keyword>
<dbReference type="Proteomes" id="UP000324143">
    <property type="component" value="Unassembled WGS sequence"/>
</dbReference>
<evidence type="ECO:0000313" key="2">
    <source>
        <dbReference type="Proteomes" id="UP000324143"/>
    </source>
</evidence>
<comment type="caution">
    <text evidence="1">The sequence shown here is derived from an EMBL/GenBank/DDBJ whole genome shotgun (WGS) entry which is preliminary data.</text>
</comment>
<dbReference type="Gene3D" id="3.40.50.300">
    <property type="entry name" value="P-loop containing nucleotide triphosphate hydrolases"/>
    <property type="match status" value="1"/>
</dbReference>
<evidence type="ECO:0000313" key="1">
    <source>
        <dbReference type="EMBL" id="TYB30466.1"/>
    </source>
</evidence>
<dbReference type="InterPro" id="IPR027417">
    <property type="entry name" value="P-loop_NTPase"/>
</dbReference>
<organism evidence="1 2">
    <name type="scientific">Candidatus Mcinerneyibacterium aminivorans</name>
    <dbReference type="NCBI Taxonomy" id="2703815"/>
    <lineage>
        <taxon>Bacteria</taxon>
        <taxon>Candidatus Macinerneyibacteriota</taxon>
        <taxon>Candidatus Mcinerneyibacteria</taxon>
        <taxon>Candidatus Mcinerneyibacteriales</taxon>
        <taxon>Candidatus Mcinerneyibacteriaceae</taxon>
        <taxon>Candidatus Mcinerneyibacterium</taxon>
    </lineage>
</organism>
<dbReference type="SUPFAM" id="SSF52540">
    <property type="entry name" value="P-loop containing nucleoside triphosphate hydrolases"/>
    <property type="match status" value="1"/>
</dbReference>
<accession>A0A5D0MBR8</accession>
<name>A0A5D0MBR8_9BACT</name>